<keyword evidence="3 4" id="KW-0268">Exocytosis</keyword>
<comment type="similarity">
    <text evidence="1 4">Belongs to the SEC5 family.</text>
</comment>
<feature type="region of interest" description="Disordered" evidence="5">
    <location>
        <begin position="210"/>
        <end position="231"/>
    </location>
</feature>
<evidence type="ECO:0000259" key="6">
    <source>
        <dbReference type="Pfam" id="PF15469"/>
    </source>
</evidence>
<accession>A0A6A7G522</accession>
<feature type="domain" description="Exocyst complex component EXOC2/Sec5 N-terminal" evidence="6">
    <location>
        <begin position="285"/>
        <end position="1038"/>
    </location>
</feature>
<comment type="subunit">
    <text evidence="4">Component of the exocyst complex.</text>
</comment>
<dbReference type="GO" id="GO:0006887">
    <property type="term" value="P:exocytosis"/>
    <property type="evidence" value="ECO:0007669"/>
    <property type="project" value="UniProtKB-KW"/>
</dbReference>
<dbReference type="AlphaFoldDB" id="A0A6A7G522"/>
<feature type="region of interest" description="Disordered" evidence="5">
    <location>
        <begin position="645"/>
        <end position="675"/>
    </location>
</feature>
<evidence type="ECO:0000256" key="3">
    <source>
        <dbReference type="ARBA" id="ARBA00022483"/>
    </source>
</evidence>
<dbReference type="Pfam" id="PF15469">
    <property type="entry name" value="Sec5"/>
    <property type="match status" value="1"/>
</dbReference>
<evidence type="ECO:0000313" key="7">
    <source>
        <dbReference type="EMBL" id="LAC25554.1"/>
    </source>
</evidence>
<reference evidence="7" key="1">
    <citation type="submission" date="2017-11" db="EMBL/GenBank/DDBJ databases">
        <title>The sensing device of the deep-sea amphipod.</title>
        <authorList>
            <person name="Kobayashi H."/>
            <person name="Nagahama T."/>
            <person name="Arai W."/>
            <person name="Sasagawa Y."/>
            <person name="Umeda M."/>
            <person name="Hayashi T."/>
            <person name="Nikaido I."/>
            <person name="Watanabe H."/>
            <person name="Oguri K."/>
            <person name="Kitazato H."/>
            <person name="Fujioka K."/>
            <person name="Kido Y."/>
            <person name="Takami H."/>
        </authorList>
    </citation>
    <scope>NUCLEOTIDE SEQUENCE</scope>
    <source>
        <tissue evidence="7">Whole body</tissue>
    </source>
</reference>
<evidence type="ECO:0000256" key="5">
    <source>
        <dbReference type="SAM" id="MobiDB-lite"/>
    </source>
</evidence>
<feature type="compositionally biased region" description="Low complexity" evidence="5">
    <location>
        <begin position="216"/>
        <end position="231"/>
    </location>
</feature>
<organism evidence="7">
    <name type="scientific">Hirondellea gigas</name>
    <dbReference type="NCBI Taxonomy" id="1518452"/>
    <lineage>
        <taxon>Eukaryota</taxon>
        <taxon>Metazoa</taxon>
        <taxon>Ecdysozoa</taxon>
        <taxon>Arthropoda</taxon>
        <taxon>Crustacea</taxon>
        <taxon>Multicrustacea</taxon>
        <taxon>Malacostraca</taxon>
        <taxon>Eumalacostraca</taxon>
        <taxon>Peracarida</taxon>
        <taxon>Amphipoda</taxon>
        <taxon>Amphilochidea</taxon>
        <taxon>Lysianassida</taxon>
        <taxon>Lysianassidira</taxon>
        <taxon>Lysianassoidea</taxon>
        <taxon>Lysianassidae</taxon>
        <taxon>Hirondellea</taxon>
    </lineage>
</organism>
<keyword evidence="4" id="KW-0653">Protein transport</keyword>
<dbReference type="InterPro" id="IPR039481">
    <property type="entry name" value="EXOC2/Sec5_N_dom"/>
</dbReference>
<comment type="function">
    <text evidence="4">Component of the exocyst complex involved in the docking of exocytic vesicles with fusion sites on the plasma membrane.</text>
</comment>
<dbReference type="PANTHER" id="PTHR13043">
    <property type="entry name" value="EXOCYST COMPLEX COMPONENT SEC5"/>
    <property type="match status" value="1"/>
</dbReference>
<feature type="region of interest" description="Disordered" evidence="5">
    <location>
        <begin position="263"/>
        <end position="285"/>
    </location>
</feature>
<keyword evidence="2 4" id="KW-0813">Transport</keyword>
<evidence type="ECO:0000256" key="1">
    <source>
        <dbReference type="ARBA" id="ARBA00010578"/>
    </source>
</evidence>
<dbReference type="EMBL" id="IACT01006421">
    <property type="protein sequence ID" value="LAC25554.1"/>
    <property type="molecule type" value="mRNA"/>
</dbReference>
<dbReference type="GO" id="GO:0015031">
    <property type="term" value="P:protein transport"/>
    <property type="evidence" value="ECO:0007669"/>
    <property type="project" value="UniProtKB-KW"/>
</dbReference>
<sequence length="1040" mass="120317">MSSKSVARRCRKEIEKLVLNLNQKASLKKAQHKDHIRQFAEYYKDNHPDLLPLDAVFLFQGNDQYPKGLLHHCGSTHLLQHSELKESALMAAQLISILVDPARNVDFRVFRNSLKLCKMDAFKEMKLGMHLLREKGSGELFAFVIVAAVQDSFVDVPLEAYVEEENARDLFYEYQKIDQDQESEESADTHEVGSLPEAWSQVTPADFEFDEEAPDEFSSPNSPVSDDDSFAVASDPLDPLGILNGPAAKERIVSWQRKNRKKTWASSRARSSRKSPESQLLQDEDIGATQKFVRTSEDSFRPHLFLTALHSETTCKSLEDGLSRLRESVSDRTEQMRLLVRDHFDQFVTCKDTIDVVYQLSRDEPKMRQGQFQPNRLQEVIDELQSMYSSLYGNILERKHETDQIKDTLSVLKRFQFLFRMPGEMKRNIETKQFEKVVRDYRRAKSFVVKDDQQILKKVLKKIFDIVHDFRSQAMKKLEDPRASYDEQEKIIGYLVALDCEDDPMWYYVNRQHEWTLAQLDRCNEDHQQELARCRDDHQQRVIAMNLRDRSSRPDSEIFAGSTKSVIDHSKKKLVKHLSAVLTRDLPNFYRFSQEISTGKFVVSDASGAQSEPKVLVDHIKKLITEIQTTYSTSIRQAIIPVSMSEDSSSGSSQIVDSAEGKSPVDPNPVPPSSSQEFGKVPLFMLDNVKCILRCYGVLKKLKMPKGQLDVLRSLAEDATRYYFTQIWKKCLWQLSSLHLKEKWIQPQEYIGITTLPIIFRDIVEKAFSTIEEIPVFVIKGPWILELIGAPLLECMRNFADALHELAFNPNMRVKAPSESTPSQDQCLLFILNNCSYARSDILPALQRRATKLIPKTYQYAFFAGHDKVNRLMVTLDGMVFEYYVRKKALFLNSLTRDSFMMDGINWQDSPEPEDVRPQCHNFLLELVHVHRELYVTARKELDEILQKLVEKTLDNYHSYVKQIGRFSPNGALQIMIELEYMEWTLKHHVSRDARSCIRDIQEILSNWVDRAGPLGGDKRKQIIQKTWKANKLMFLCFEK</sequence>
<dbReference type="GO" id="GO:0000145">
    <property type="term" value="C:exocyst"/>
    <property type="evidence" value="ECO:0007669"/>
    <property type="project" value="UniProtKB-UniRule"/>
</dbReference>
<dbReference type="GO" id="GO:0006893">
    <property type="term" value="P:Golgi to plasma membrane transport"/>
    <property type="evidence" value="ECO:0007669"/>
    <property type="project" value="UniProtKB-UniRule"/>
</dbReference>
<feature type="compositionally biased region" description="Low complexity" evidence="5">
    <location>
        <begin position="645"/>
        <end position="658"/>
    </location>
</feature>
<proteinExistence type="evidence at transcript level"/>
<dbReference type="PANTHER" id="PTHR13043:SF1">
    <property type="entry name" value="EXOCYST COMPLEX COMPONENT 2"/>
    <property type="match status" value="1"/>
</dbReference>
<name>A0A6A7G522_9CRUS</name>
<evidence type="ECO:0000256" key="4">
    <source>
        <dbReference type="RuleBase" id="RU365069"/>
    </source>
</evidence>
<protein>
    <recommendedName>
        <fullName evidence="4">Exocyst complex component 2</fullName>
    </recommendedName>
</protein>
<dbReference type="InterPro" id="IPR029175">
    <property type="entry name" value="EXOC2/Sec5"/>
</dbReference>
<evidence type="ECO:0000256" key="2">
    <source>
        <dbReference type="ARBA" id="ARBA00022448"/>
    </source>
</evidence>